<dbReference type="EMBL" id="ACFY01000152">
    <property type="protein sequence ID" value="EEG92581.1"/>
    <property type="molecule type" value="Genomic_DNA"/>
</dbReference>
<evidence type="ECO:0000313" key="2">
    <source>
        <dbReference type="Proteomes" id="UP000003561"/>
    </source>
</evidence>
<dbReference type="Proteomes" id="UP000003561">
    <property type="component" value="Unassembled WGS sequence"/>
</dbReference>
<name>C0FXZ7_9FIRM</name>
<protein>
    <submittedName>
        <fullName evidence="1">Uncharacterized protein</fullName>
    </submittedName>
</protein>
<sequence length="231" mass="25512">MKHEWQEATCTQPRTCTIGGETEGEPLGHTWADATCTEPKTCSVCGETEGQPLGHTWIDATCTESKTCSVCGETEGQPLGHTWIDATCTEPKTCSVCGETNGEPIEHDVIYTTGKCRVCNQQIIEVEDIKAGDIENYFDIAYTSTAESPCTISVEPKDGGYKYSSGYISLKIYQGEKKTYGSPAKYANTLRETTSINLDENGYGSTEVTFPDYGYHIRFEIDNVAIRRYKE</sequence>
<accession>C0FXZ7</accession>
<comment type="caution">
    <text evidence="1">The sequence shown here is derived from an EMBL/GenBank/DDBJ whole genome shotgun (WGS) entry which is preliminary data.</text>
</comment>
<reference evidence="1 2" key="2">
    <citation type="submission" date="2009-03" db="EMBL/GenBank/DDBJ databases">
        <title>Draft genome sequence of Roseburia inulinivorans (DSM 16841).</title>
        <authorList>
            <person name="Sudarsanam P."/>
            <person name="Ley R."/>
            <person name="Guruge J."/>
            <person name="Turnbaugh P.J."/>
            <person name="Mahowald M."/>
            <person name="Liep D."/>
            <person name="Gordon J."/>
        </authorList>
    </citation>
    <scope>NUCLEOTIDE SEQUENCE [LARGE SCALE GENOMIC DNA]</scope>
    <source>
        <strain evidence="1 2">DSM 16841</strain>
    </source>
</reference>
<dbReference type="eggNOG" id="COG3103">
    <property type="taxonomic scope" value="Bacteria"/>
</dbReference>
<dbReference type="AlphaFoldDB" id="C0FXZ7"/>
<evidence type="ECO:0000313" key="1">
    <source>
        <dbReference type="EMBL" id="EEG92581.1"/>
    </source>
</evidence>
<reference evidence="1 2" key="1">
    <citation type="submission" date="2009-02" db="EMBL/GenBank/DDBJ databases">
        <authorList>
            <person name="Fulton L."/>
            <person name="Clifton S."/>
            <person name="Fulton B."/>
            <person name="Xu J."/>
            <person name="Minx P."/>
            <person name="Pepin K.H."/>
            <person name="Johnson M."/>
            <person name="Bhonagiri V."/>
            <person name="Nash W.E."/>
            <person name="Mardis E.R."/>
            <person name="Wilson R.K."/>
        </authorList>
    </citation>
    <scope>NUCLEOTIDE SEQUENCE [LARGE SCALE GENOMIC DNA]</scope>
    <source>
        <strain evidence="1 2">DSM 16841</strain>
    </source>
</reference>
<organism evidence="1 2">
    <name type="scientific">Roseburia inulinivorans DSM 16841</name>
    <dbReference type="NCBI Taxonomy" id="622312"/>
    <lineage>
        <taxon>Bacteria</taxon>
        <taxon>Bacillati</taxon>
        <taxon>Bacillota</taxon>
        <taxon>Clostridia</taxon>
        <taxon>Lachnospirales</taxon>
        <taxon>Lachnospiraceae</taxon>
        <taxon>Roseburia</taxon>
    </lineage>
</organism>
<gene>
    <name evidence="1" type="ORF">ROSEINA2194_03636</name>
</gene>
<proteinExistence type="predicted"/>